<organism evidence="2 3">
    <name type="scientific">Liparis tanakae</name>
    <name type="common">Tanaka's snailfish</name>
    <dbReference type="NCBI Taxonomy" id="230148"/>
    <lineage>
        <taxon>Eukaryota</taxon>
        <taxon>Metazoa</taxon>
        <taxon>Chordata</taxon>
        <taxon>Craniata</taxon>
        <taxon>Vertebrata</taxon>
        <taxon>Euteleostomi</taxon>
        <taxon>Actinopterygii</taxon>
        <taxon>Neopterygii</taxon>
        <taxon>Teleostei</taxon>
        <taxon>Neoteleostei</taxon>
        <taxon>Acanthomorphata</taxon>
        <taxon>Eupercaria</taxon>
        <taxon>Perciformes</taxon>
        <taxon>Cottioidei</taxon>
        <taxon>Cottales</taxon>
        <taxon>Liparidae</taxon>
        <taxon>Liparis</taxon>
    </lineage>
</organism>
<feature type="transmembrane region" description="Helical" evidence="1">
    <location>
        <begin position="21"/>
        <end position="41"/>
    </location>
</feature>
<proteinExistence type="predicted"/>
<comment type="caution">
    <text evidence="2">The sequence shown here is derived from an EMBL/GenBank/DDBJ whole genome shotgun (WGS) entry which is preliminary data.</text>
</comment>
<dbReference type="EMBL" id="SRLO01008968">
    <property type="protein sequence ID" value="TNN27056.1"/>
    <property type="molecule type" value="Genomic_DNA"/>
</dbReference>
<keyword evidence="3" id="KW-1185">Reference proteome</keyword>
<evidence type="ECO:0000313" key="3">
    <source>
        <dbReference type="Proteomes" id="UP000314294"/>
    </source>
</evidence>
<feature type="transmembrane region" description="Helical" evidence="1">
    <location>
        <begin position="47"/>
        <end position="70"/>
    </location>
</feature>
<evidence type="ECO:0000256" key="1">
    <source>
        <dbReference type="SAM" id="Phobius"/>
    </source>
</evidence>
<keyword evidence="1" id="KW-1133">Transmembrane helix</keyword>
<accession>A0A4Z2EDV1</accession>
<keyword evidence="1" id="KW-0812">Transmembrane</keyword>
<dbReference type="AlphaFoldDB" id="A0A4Z2EDV1"/>
<evidence type="ECO:0000313" key="2">
    <source>
        <dbReference type="EMBL" id="TNN27056.1"/>
    </source>
</evidence>
<gene>
    <name evidence="2" type="ORF">EYF80_062802</name>
</gene>
<name>A0A4Z2EDV1_9TELE</name>
<dbReference type="Proteomes" id="UP000314294">
    <property type="component" value="Unassembled WGS sequence"/>
</dbReference>
<keyword evidence="1" id="KW-0472">Membrane</keyword>
<sequence>MRALSRARRRHSEEINSRREVWVQVIGSLLTTTPSHLLLLLLTLPSILLVVQLGAVAVVVVQLGASIRLWELWNAPRRHLGMPNCWSATGPCPSVMTRSGFWAHGAAVSRADPEDPAERSWIWVELQYRVPAEAYHSACSCFVITGTWNVSETEMC</sequence>
<protein>
    <submittedName>
        <fullName evidence="2">Uncharacterized protein</fullName>
    </submittedName>
</protein>
<reference evidence="2 3" key="1">
    <citation type="submission" date="2019-03" db="EMBL/GenBank/DDBJ databases">
        <title>First draft genome of Liparis tanakae, snailfish: a comprehensive survey of snailfish specific genes.</title>
        <authorList>
            <person name="Kim W."/>
            <person name="Song I."/>
            <person name="Jeong J.-H."/>
            <person name="Kim D."/>
            <person name="Kim S."/>
            <person name="Ryu S."/>
            <person name="Song J.Y."/>
            <person name="Lee S.K."/>
        </authorList>
    </citation>
    <scope>NUCLEOTIDE SEQUENCE [LARGE SCALE GENOMIC DNA]</scope>
    <source>
        <tissue evidence="2">Muscle</tissue>
    </source>
</reference>